<organism evidence="1 2">
    <name type="scientific">Notoacmeibacter marinus</name>
    <dbReference type="NCBI Taxonomy" id="1876515"/>
    <lineage>
        <taxon>Bacteria</taxon>
        <taxon>Pseudomonadati</taxon>
        <taxon>Pseudomonadota</taxon>
        <taxon>Alphaproteobacteria</taxon>
        <taxon>Hyphomicrobiales</taxon>
        <taxon>Notoacmeibacteraceae</taxon>
        <taxon>Notoacmeibacter</taxon>
    </lineage>
</organism>
<dbReference type="Proteomes" id="UP000215405">
    <property type="component" value="Unassembled WGS sequence"/>
</dbReference>
<evidence type="ECO:0000313" key="1">
    <source>
        <dbReference type="EMBL" id="OXT02746.1"/>
    </source>
</evidence>
<evidence type="ECO:0000313" key="2">
    <source>
        <dbReference type="Proteomes" id="UP000215405"/>
    </source>
</evidence>
<comment type="caution">
    <text evidence="1">The sequence shown here is derived from an EMBL/GenBank/DDBJ whole genome shotgun (WGS) entry which is preliminary data.</text>
</comment>
<keyword evidence="2" id="KW-1185">Reference proteome</keyword>
<name>A0A231V575_9HYPH</name>
<dbReference type="EMBL" id="NBYO01000001">
    <property type="protein sequence ID" value="OXT02746.1"/>
    <property type="molecule type" value="Genomic_DNA"/>
</dbReference>
<gene>
    <name evidence="1" type="ORF">B7H23_07690</name>
</gene>
<dbReference type="AlphaFoldDB" id="A0A231V575"/>
<accession>A0A231V575</accession>
<protein>
    <submittedName>
        <fullName evidence="1">Uncharacterized protein</fullName>
    </submittedName>
</protein>
<reference evidence="2" key="1">
    <citation type="journal article" date="2017" name="Int. J. Syst. Evol. Microbiol.">
        <title>Notoacmeibacter marinus gen. nov., sp. nov., isolated from the gut of a limpet and proposal of Notoacmeibacteraceae fam. nov. in the order Rhizobiales of the class Alphaproteobacteria.</title>
        <authorList>
            <person name="Huang Z."/>
            <person name="Guo F."/>
            <person name="Lai Q."/>
        </authorList>
    </citation>
    <scope>NUCLEOTIDE SEQUENCE [LARGE SCALE GENOMIC DNA]</scope>
    <source>
        <strain evidence="2">XMTR2A4</strain>
    </source>
</reference>
<proteinExistence type="predicted"/>
<sequence>MMAFDLKKLATEDPKKMEELAAFHWFSKMWDVEYDYLALSERPDFVMKRGEQSIGVEVTMAQRSLPGSAFPAYQIEAAQRQFAEELLKAVAPKLHLDIGLILNDEVAVDKPSAKRALGIVADLIDEVSGGMAGHSVELLVRAEDDISFSDHPKHVCPEIPAFLQHIQLFNDGQTFTSISGSRGGTVHDYTEDDLRSVLERKHDALRGYSQCDEQWLIIVAGQVPPIYLFEEPPKILLPSMASTFYGVSVPTPIDTDFDRVFFFKCPAEVTELTA</sequence>
<dbReference type="RefSeq" id="WP_094076696.1">
    <property type="nucleotide sequence ID" value="NZ_NBYO01000001.1"/>
</dbReference>